<name>A0A2M4DS81_ANODA</name>
<evidence type="ECO:0000313" key="2">
    <source>
        <dbReference type="EMBL" id="MBW80404.1"/>
    </source>
</evidence>
<accession>A0A2M4DS81</accession>
<sequence>MAVAAAALPVLFSSSSSSARTTNSNNSRLLLKPWPKISSSRRSNNNNRSRNNHHIKPALSMRPSATVTWCRLPNCSIMPPPTTMRRWKVTSDRKWCHWHTITATRRAWWRPGPRPRVTIPARTIPTRRRWRCCSNRRRNRPTAWHRTGSAARTVSACSRGRVRCGVTSSRTPARNRSSAPSARCCSPPSRTAIGICCASTVTSSRPFRYRCRLTICSTRNRNRSRSP</sequence>
<evidence type="ECO:0000256" key="1">
    <source>
        <dbReference type="SAM" id="MobiDB-lite"/>
    </source>
</evidence>
<dbReference type="AlphaFoldDB" id="A0A2M4DS81"/>
<dbReference type="EMBL" id="GGFL01016226">
    <property type="protein sequence ID" value="MBW80404.1"/>
    <property type="molecule type" value="Transcribed_RNA"/>
</dbReference>
<feature type="region of interest" description="Disordered" evidence="1">
    <location>
        <begin position="15"/>
        <end position="58"/>
    </location>
</feature>
<organism evidence="2">
    <name type="scientific">Anopheles darlingi</name>
    <name type="common">Mosquito</name>
    <dbReference type="NCBI Taxonomy" id="43151"/>
    <lineage>
        <taxon>Eukaryota</taxon>
        <taxon>Metazoa</taxon>
        <taxon>Ecdysozoa</taxon>
        <taxon>Arthropoda</taxon>
        <taxon>Hexapoda</taxon>
        <taxon>Insecta</taxon>
        <taxon>Pterygota</taxon>
        <taxon>Neoptera</taxon>
        <taxon>Endopterygota</taxon>
        <taxon>Diptera</taxon>
        <taxon>Nematocera</taxon>
        <taxon>Culicoidea</taxon>
        <taxon>Culicidae</taxon>
        <taxon>Anophelinae</taxon>
        <taxon>Anopheles</taxon>
    </lineage>
</organism>
<proteinExistence type="predicted"/>
<reference evidence="2" key="1">
    <citation type="submission" date="2018-01" db="EMBL/GenBank/DDBJ databases">
        <title>An insight into the sialome of Amazonian anophelines.</title>
        <authorList>
            <person name="Ribeiro J.M."/>
            <person name="Scarpassa V."/>
            <person name="Calvo E."/>
        </authorList>
    </citation>
    <scope>NUCLEOTIDE SEQUENCE</scope>
</reference>
<protein>
    <submittedName>
        <fullName evidence="2">Uncharacterized protein</fullName>
    </submittedName>
</protein>
<feature type="compositionally biased region" description="Low complexity" evidence="1">
    <location>
        <begin position="38"/>
        <end position="49"/>
    </location>
</feature>
<feature type="compositionally biased region" description="Low complexity" evidence="1">
    <location>
        <begin position="15"/>
        <end position="28"/>
    </location>
</feature>